<evidence type="ECO:0000259" key="1">
    <source>
        <dbReference type="Pfam" id="PF06985"/>
    </source>
</evidence>
<organism evidence="2 3">
    <name type="scientific">Cladophialophora psammophila CBS 110553</name>
    <dbReference type="NCBI Taxonomy" id="1182543"/>
    <lineage>
        <taxon>Eukaryota</taxon>
        <taxon>Fungi</taxon>
        <taxon>Dikarya</taxon>
        <taxon>Ascomycota</taxon>
        <taxon>Pezizomycotina</taxon>
        <taxon>Eurotiomycetes</taxon>
        <taxon>Chaetothyriomycetidae</taxon>
        <taxon>Chaetothyriales</taxon>
        <taxon>Herpotrichiellaceae</taxon>
        <taxon>Cladophialophora</taxon>
    </lineage>
</organism>
<proteinExistence type="predicted"/>
<dbReference type="PANTHER" id="PTHR33112">
    <property type="entry name" value="DOMAIN PROTEIN, PUTATIVE-RELATED"/>
    <property type="match status" value="1"/>
</dbReference>
<sequence>LGTGSDLSLYLTQEWCHTCVENHPNCRVAEPRLPTRVIDVRSSGDLRNPVMIEPPKSANIAEYITLSHCWGGATALAAKVADTPGLWNLPSLSEWHPTSGDTVKVCRAFGIRYLWIDAPCILQGNEK</sequence>
<dbReference type="STRING" id="1182543.W9X0P8"/>
<dbReference type="RefSeq" id="XP_007745348.1">
    <property type="nucleotide sequence ID" value="XM_007747158.1"/>
</dbReference>
<reference evidence="2 3" key="1">
    <citation type="submission" date="2013-03" db="EMBL/GenBank/DDBJ databases">
        <title>The Genome Sequence of Cladophialophora psammophila CBS 110553.</title>
        <authorList>
            <consortium name="The Broad Institute Genomics Platform"/>
            <person name="Cuomo C."/>
            <person name="de Hoog S."/>
            <person name="Gorbushina A."/>
            <person name="Walker B."/>
            <person name="Young S.K."/>
            <person name="Zeng Q."/>
            <person name="Gargeya S."/>
            <person name="Fitzgerald M."/>
            <person name="Haas B."/>
            <person name="Abouelleil A."/>
            <person name="Allen A.W."/>
            <person name="Alvarado L."/>
            <person name="Arachchi H.M."/>
            <person name="Berlin A.M."/>
            <person name="Chapman S.B."/>
            <person name="Gainer-Dewar J."/>
            <person name="Goldberg J."/>
            <person name="Griggs A."/>
            <person name="Gujja S."/>
            <person name="Hansen M."/>
            <person name="Howarth C."/>
            <person name="Imamovic A."/>
            <person name="Ireland A."/>
            <person name="Larimer J."/>
            <person name="McCowan C."/>
            <person name="Murphy C."/>
            <person name="Pearson M."/>
            <person name="Poon T.W."/>
            <person name="Priest M."/>
            <person name="Roberts A."/>
            <person name="Saif S."/>
            <person name="Shea T."/>
            <person name="Sisk P."/>
            <person name="Sykes S."/>
            <person name="Wortman J."/>
            <person name="Nusbaum C."/>
            <person name="Birren B."/>
        </authorList>
    </citation>
    <scope>NUCLEOTIDE SEQUENCE [LARGE SCALE GENOMIC DNA]</scope>
    <source>
        <strain evidence="2 3">CBS 110553</strain>
    </source>
</reference>
<protein>
    <recommendedName>
        <fullName evidence="1">Heterokaryon incompatibility domain-containing protein</fullName>
    </recommendedName>
</protein>
<dbReference type="GeneID" id="19191275"/>
<dbReference type="PANTHER" id="PTHR33112:SF16">
    <property type="entry name" value="HETEROKARYON INCOMPATIBILITY DOMAIN-CONTAINING PROTEIN"/>
    <property type="match status" value="1"/>
</dbReference>
<dbReference type="InterPro" id="IPR010730">
    <property type="entry name" value="HET"/>
</dbReference>
<dbReference type="Pfam" id="PF06985">
    <property type="entry name" value="HET"/>
    <property type="match status" value="1"/>
</dbReference>
<dbReference type="Proteomes" id="UP000019471">
    <property type="component" value="Unassembled WGS sequence"/>
</dbReference>
<evidence type="ECO:0000313" key="2">
    <source>
        <dbReference type="EMBL" id="EXJ70496.1"/>
    </source>
</evidence>
<name>W9X0P8_9EURO</name>
<feature type="non-terminal residue" evidence="2">
    <location>
        <position position="1"/>
    </location>
</feature>
<keyword evidence="3" id="KW-1185">Reference proteome</keyword>
<dbReference type="HOGENOM" id="CLU_102622_1_0_1"/>
<feature type="domain" description="Heterokaryon incompatibility" evidence="1">
    <location>
        <begin position="63"/>
        <end position="126"/>
    </location>
</feature>
<dbReference type="EMBL" id="AMGX01000009">
    <property type="protein sequence ID" value="EXJ70496.1"/>
    <property type="molecule type" value="Genomic_DNA"/>
</dbReference>
<gene>
    <name evidence="2" type="ORF">A1O5_06565</name>
</gene>
<feature type="non-terminal residue" evidence="2">
    <location>
        <position position="127"/>
    </location>
</feature>
<accession>W9X0P8</accession>
<evidence type="ECO:0000313" key="3">
    <source>
        <dbReference type="Proteomes" id="UP000019471"/>
    </source>
</evidence>
<dbReference type="OrthoDB" id="5125733at2759"/>
<comment type="caution">
    <text evidence="2">The sequence shown here is derived from an EMBL/GenBank/DDBJ whole genome shotgun (WGS) entry which is preliminary data.</text>
</comment>
<dbReference type="AlphaFoldDB" id="W9X0P8"/>